<dbReference type="EMBL" id="JAAMOZ010000001">
    <property type="protein sequence ID" value="NIH57056.1"/>
    <property type="molecule type" value="Genomic_DNA"/>
</dbReference>
<dbReference type="RefSeq" id="WP_167166466.1">
    <property type="nucleotide sequence ID" value="NZ_BAAAOO010000011.1"/>
</dbReference>
<dbReference type="Pfam" id="PF04452">
    <property type="entry name" value="Methyltrans_RNA"/>
    <property type="match status" value="1"/>
</dbReference>
<reference evidence="15 16" key="1">
    <citation type="submission" date="2020-02" db="EMBL/GenBank/DDBJ databases">
        <title>Sequencing the genomes of 1000 actinobacteria strains.</title>
        <authorList>
            <person name="Klenk H.-P."/>
        </authorList>
    </citation>
    <scope>NUCLEOTIDE SEQUENCE [LARGE SCALE GENOMIC DNA]</scope>
    <source>
        <strain evidence="15 16">DSM 19609</strain>
    </source>
</reference>
<evidence type="ECO:0000256" key="11">
    <source>
        <dbReference type="ARBA" id="ARBA00047944"/>
    </source>
</evidence>
<dbReference type="GO" id="GO:0032259">
    <property type="term" value="P:methylation"/>
    <property type="evidence" value="ECO:0007669"/>
    <property type="project" value="UniProtKB-KW"/>
</dbReference>
<sequence length="245" mass="25546">MTDALYLAELGRAVLGGTIEIGGDEGRHAAVVKRTRVGERVLVADGFGRAVRGTVTEVSKQGITVRVDEDVRVDEPRHLWVAVQALAKGDRSDIAVESLTELGASEIIAWQAARSVVRWEGKADKGVGKWQATARESTKQSRRFTVPRVSYAATADVVARIGAADLALVAHEDATAGLWEVELPASGEVLVIVGPEGGIAPDELAAFTAAGAVPVSLGEGVLRTSSAGVVALAQLQVLARRPGSA</sequence>
<protein>
    <recommendedName>
        <fullName evidence="4 12">Ribosomal RNA small subunit methyltransferase E</fullName>
        <ecNumber evidence="3 12">2.1.1.193</ecNumber>
    </recommendedName>
</protein>
<comment type="function">
    <text evidence="10 12">Specifically methylates the N3 position of the uracil ring of uridine 1498 (m3U1498) in 16S rRNA. Acts on the fully assembled 30S ribosomal subunit.</text>
</comment>
<dbReference type="InterPro" id="IPR029028">
    <property type="entry name" value="Alpha/beta_knot_MTases"/>
</dbReference>
<dbReference type="Gene3D" id="2.40.240.20">
    <property type="entry name" value="Hypothetical PUA domain-like, domain 1"/>
    <property type="match status" value="1"/>
</dbReference>
<comment type="caution">
    <text evidence="15">The sequence shown here is derived from an EMBL/GenBank/DDBJ whole genome shotgun (WGS) entry which is preliminary data.</text>
</comment>
<dbReference type="NCBIfam" id="TIGR00046">
    <property type="entry name" value="RsmE family RNA methyltransferase"/>
    <property type="match status" value="1"/>
</dbReference>
<feature type="domain" description="Ribosomal RNA small subunit methyltransferase E PUA-like" evidence="14">
    <location>
        <begin position="22"/>
        <end position="67"/>
    </location>
</feature>
<evidence type="ECO:0000313" key="15">
    <source>
        <dbReference type="EMBL" id="NIH57056.1"/>
    </source>
</evidence>
<dbReference type="PIRSF" id="PIRSF015601">
    <property type="entry name" value="MTase_slr0722"/>
    <property type="match status" value="1"/>
</dbReference>
<comment type="subcellular location">
    <subcellularLocation>
        <location evidence="1 12">Cytoplasm</location>
    </subcellularLocation>
</comment>
<dbReference type="InterPro" id="IPR006700">
    <property type="entry name" value="RsmE"/>
</dbReference>
<dbReference type="InterPro" id="IPR029026">
    <property type="entry name" value="tRNA_m1G_MTases_N"/>
</dbReference>
<keyword evidence="5 12" id="KW-0963">Cytoplasm</keyword>
<accession>A0ABX0SK31</accession>
<evidence type="ECO:0000259" key="14">
    <source>
        <dbReference type="Pfam" id="PF20260"/>
    </source>
</evidence>
<proteinExistence type="inferred from homology"/>
<evidence type="ECO:0000256" key="5">
    <source>
        <dbReference type="ARBA" id="ARBA00022490"/>
    </source>
</evidence>
<evidence type="ECO:0000256" key="10">
    <source>
        <dbReference type="ARBA" id="ARBA00025699"/>
    </source>
</evidence>
<dbReference type="InterPro" id="IPR015947">
    <property type="entry name" value="PUA-like_sf"/>
</dbReference>
<dbReference type="GO" id="GO:0008168">
    <property type="term" value="F:methyltransferase activity"/>
    <property type="evidence" value="ECO:0007669"/>
    <property type="project" value="UniProtKB-KW"/>
</dbReference>
<dbReference type="SUPFAM" id="SSF88697">
    <property type="entry name" value="PUA domain-like"/>
    <property type="match status" value="1"/>
</dbReference>
<keyword evidence="16" id="KW-1185">Reference proteome</keyword>
<gene>
    <name evidence="15" type="ORF">FB473_001701</name>
</gene>
<keyword evidence="6 12" id="KW-0698">rRNA processing</keyword>
<dbReference type="Proteomes" id="UP000749311">
    <property type="component" value="Unassembled WGS sequence"/>
</dbReference>
<evidence type="ECO:0000256" key="12">
    <source>
        <dbReference type="PIRNR" id="PIRNR015601"/>
    </source>
</evidence>
<dbReference type="NCBIfam" id="NF008693">
    <property type="entry name" value="PRK11713.2-3"/>
    <property type="match status" value="1"/>
</dbReference>
<dbReference type="Pfam" id="PF20260">
    <property type="entry name" value="PUA_4"/>
    <property type="match status" value="1"/>
</dbReference>
<name>A0ABX0SK31_9ACTN</name>
<keyword evidence="9 12" id="KW-0949">S-adenosyl-L-methionine</keyword>
<keyword evidence="7 12" id="KW-0489">Methyltransferase</keyword>
<dbReference type="Gene3D" id="3.40.1280.10">
    <property type="match status" value="1"/>
</dbReference>
<feature type="domain" description="Ribosomal RNA small subunit methyltransferase E methyltransferase" evidence="13">
    <location>
        <begin position="82"/>
        <end position="236"/>
    </location>
</feature>
<comment type="catalytic activity">
    <reaction evidence="11 12">
        <text>uridine(1498) in 16S rRNA + S-adenosyl-L-methionine = N(3)-methyluridine(1498) in 16S rRNA + S-adenosyl-L-homocysteine + H(+)</text>
        <dbReference type="Rhea" id="RHEA:42920"/>
        <dbReference type="Rhea" id="RHEA-COMP:10283"/>
        <dbReference type="Rhea" id="RHEA-COMP:10284"/>
        <dbReference type="ChEBI" id="CHEBI:15378"/>
        <dbReference type="ChEBI" id="CHEBI:57856"/>
        <dbReference type="ChEBI" id="CHEBI:59789"/>
        <dbReference type="ChEBI" id="CHEBI:65315"/>
        <dbReference type="ChEBI" id="CHEBI:74502"/>
        <dbReference type="EC" id="2.1.1.193"/>
    </reaction>
</comment>
<evidence type="ECO:0000259" key="13">
    <source>
        <dbReference type="Pfam" id="PF04452"/>
    </source>
</evidence>
<evidence type="ECO:0000256" key="2">
    <source>
        <dbReference type="ARBA" id="ARBA00005528"/>
    </source>
</evidence>
<evidence type="ECO:0000256" key="9">
    <source>
        <dbReference type="ARBA" id="ARBA00022691"/>
    </source>
</evidence>
<dbReference type="PANTHER" id="PTHR30027:SF3">
    <property type="entry name" value="16S RRNA (URACIL(1498)-N(3))-METHYLTRANSFERASE"/>
    <property type="match status" value="1"/>
</dbReference>
<evidence type="ECO:0000313" key="16">
    <source>
        <dbReference type="Proteomes" id="UP000749311"/>
    </source>
</evidence>
<evidence type="ECO:0000256" key="4">
    <source>
        <dbReference type="ARBA" id="ARBA00013673"/>
    </source>
</evidence>
<evidence type="ECO:0000256" key="3">
    <source>
        <dbReference type="ARBA" id="ARBA00012328"/>
    </source>
</evidence>
<dbReference type="InterPro" id="IPR046887">
    <property type="entry name" value="RsmE_PUA-like"/>
</dbReference>
<evidence type="ECO:0000256" key="6">
    <source>
        <dbReference type="ARBA" id="ARBA00022552"/>
    </source>
</evidence>
<dbReference type="SUPFAM" id="SSF75217">
    <property type="entry name" value="alpha/beta knot"/>
    <property type="match status" value="1"/>
</dbReference>
<evidence type="ECO:0000256" key="1">
    <source>
        <dbReference type="ARBA" id="ARBA00004496"/>
    </source>
</evidence>
<comment type="similarity">
    <text evidence="2 12">Belongs to the RNA methyltransferase RsmE family.</text>
</comment>
<dbReference type="CDD" id="cd18084">
    <property type="entry name" value="RsmE-like"/>
    <property type="match status" value="1"/>
</dbReference>
<dbReference type="PANTHER" id="PTHR30027">
    <property type="entry name" value="RIBOSOMAL RNA SMALL SUBUNIT METHYLTRANSFERASE E"/>
    <property type="match status" value="1"/>
</dbReference>
<evidence type="ECO:0000256" key="8">
    <source>
        <dbReference type="ARBA" id="ARBA00022679"/>
    </source>
</evidence>
<dbReference type="EC" id="2.1.1.193" evidence="3 12"/>
<organism evidence="15 16">
    <name type="scientific">Brooklawnia cerclae</name>
    <dbReference type="NCBI Taxonomy" id="349934"/>
    <lineage>
        <taxon>Bacteria</taxon>
        <taxon>Bacillati</taxon>
        <taxon>Actinomycetota</taxon>
        <taxon>Actinomycetes</taxon>
        <taxon>Propionibacteriales</taxon>
        <taxon>Propionibacteriaceae</taxon>
        <taxon>Brooklawnia</taxon>
    </lineage>
</organism>
<evidence type="ECO:0000256" key="7">
    <source>
        <dbReference type="ARBA" id="ARBA00022603"/>
    </source>
</evidence>
<dbReference type="InterPro" id="IPR046886">
    <property type="entry name" value="RsmE_MTase_dom"/>
</dbReference>
<keyword evidence="8 12" id="KW-0808">Transferase</keyword>